<gene>
    <name evidence="1" type="ORF">T4B_10155</name>
    <name evidence="2" type="ORF">T4C_8664</name>
</gene>
<dbReference type="AlphaFoldDB" id="A0A0V1IH15"/>
<evidence type="ECO:0000313" key="4">
    <source>
        <dbReference type="Proteomes" id="UP000054826"/>
    </source>
</evidence>
<reference evidence="3 4" key="1">
    <citation type="submission" date="2015-01" db="EMBL/GenBank/DDBJ databases">
        <title>Evolution of Trichinella species and genotypes.</title>
        <authorList>
            <person name="Korhonen P.K."/>
            <person name="Edoardo P."/>
            <person name="Giuseppe L.R."/>
            <person name="Gasser R.B."/>
        </authorList>
    </citation>
    <scope>NUCLEOTIDE SEQUENCE [LARGE SCALE GENOMIC DNA]</scope>
    <source>
        <strain evidence="2">ISS176</strain>
        <strain evidence="1">ISS588</strain>
    </source>
</reference>
<organism evidence="1 3">
    <name type="scientific">Trichinella pseudospiralis</name>
    <name type="common">Parasitic roundworm</name>
    <dbReference type="NCBI Taxonomy" id="6337"/>
    <lineage>
        <taxon>Eukaryota</taxon>
        <taxon>Metazoa</taxon>
        <taxon>Ecdysozoa</taxon>
        <taxon>Nematoda</taxon>
        <taxon>Enoplea</taxon>
        <taxon>Dorylaimia</taxon>
        <taxon>Trichinellida</taxon>
        <taxon>Trichinellidae</taxon>
        <taxon>Trichinella</taxon>
    </lineage>
</organism>
<comment type="caution">
    <text evidence="1">The sequence shown here is derived from an EMBL/GenBank/DDBJ whole genome shotgun (WGS) entry which is preliminary data.</text>
</comment>
<evidence type="ECO:0000313" key="1">
    <source>
        <dbReference type="EMBL" id="KRZ22054.1"/>
    </source>
</evidence>
<accession>A0A0V1IH15</accession>
<dbReference type="EMBL" id="JYDS01000185">
    <property type="protein sequence ID" value="KRZ22054.1"/>
    <property type="molecule type" value="Genomic_DNA"/>
</dbReference>
<dbReference type="Proteomes" id="UP000054826">
    <property type="component" value="Unassembled WGS sequence"/>
</dbReference>
<evidence type="ECO:0000313" key="3">
    <source>
        <dbReference type="Proteomes" id="UP000054805"/>
    </source>
</evidence>
<keyword evidence="3" id="KW-1185">Reference proteome</keyword>
<sequence>MLEHYKLVSFPRLFSSALLQEDLSLELFCAIIEPNCKAEIYPTDDSLSFSTFNFEPVYLEPLTDNFNSFEWFYDHNSSKEEEEEVSECAPQRNIPNHMRALLSTREEQPLRLMAPCARELEAFCAAKNDSNRRRAAMVTRGRDPRVTANWPFIKATAGRLLESGFCTSIFPFWTANFHCHGHWHWQ</sequence>
<proteinExistence type="predicted"/>
<protein>
    <submittedName>
        <fullName evidence="1">Uncharacterized protein</fullName>
    </submittedName>
</protein>
<name>A0A0V1IH15_TRIPS</name>
<evidence type="ECO:0000313" key="2">
    <source>
        <dbReference type="EMBL" id="KRZ28152.1"/>
    </source>
</evidence>
<dbReference type="Proteomes" id="UP000054805">
    <property type="component" value="Unassembled WGS sequence"/>
</dbReference>
<dbReference type="EMBL" id="JYDV01000157">
    <property type="protein sequence ID" value="KRZ28152.1"/>
    <property type="molecule type" value="Genomic_DNA"/>
</dbReference>